<dbReference type="Gene3D" id="1.10.1070.11">
    <property type="entry name" value="Phosphatidylinositol 3-/4-kinase, catalytic domain"/>
    <property type="match status" value="1"/>
</dbReference>
<dbReference type="CDD" id="cd00871">
    <property type="entry name" value="PI4Ka"/>
    <property type="match status" value="1"/>
</dbReference>
<dbReference type="InterPro" id="IPR011009">
    <property type="entry name" value="Kinase-like_dom_sf"/>
</dbReference>
<reference evidence="20" key="3">
    <citation type="submission" date="2025-09" db="UniProtKB">
        <authorList>
            <consortium name="Ensembl"/>
        </authorList>
    </citation>
    <scope>IDENTIFICATION</scope>
</reference>
<dbReference type="FunFam" id="1.10.1070.11:FF:000005">
    <property type="entry name" value="Phosphatidylinositol 4-kinase, catalytic, alpha"/>
    <property type="match status" value="1"/>
</dbReference>
<dbReference type="FunFam" id="3.30.1010.10:FF:000009">
    <property type="entry name" value="Phosphatidylinositol 4-kinase, catalytic, alpha"/>
    <property type="match status" value="1"/>
</dbReference>
<dbReference type="GO" id="GO:0005886">
    <property type="term" value="C:plasma membrane"/>
    <property type="evidence" value="ECO:0007669"/>
    <property type="project" value="UniProtKB-SubCell"/>
</dbReference>
<dbReference type="FunFam" id="1.25.40.70:FF:000002">
    <property type="entry name" value="Phosphatidylinositol 4-kinase, catalytic, alpha"/>
    <property type="match status" value="1"/>
</dbReference>
<evidence type="ECO:0000256" key="15">
    <source>
        <dbReference type="ARBA" id="ARBA00062776"/>
    </source>
</evidence>
<dbReference type="EC" id="2.7.1.67" evidence="4"/>
<keyword evidence="6" id="KW-0963">Cytoplasm</keyword>
<dbReference type="GO" id="GO:0048015">
    <property type="term" value="P:phosphatidylinositol-mediated signaling"/>
    <property type="evidence" value="ECO:0007669"/>
    <property type="project" value="TreeGrafter"/>
</dbReference>
<keyword evidence="12" id="KW-0443">Lipid metabolism</keyword>
<organism evidence="20 21">
    <name type="scientific">Pygocentrus nattereri</name>
    <name type="common">Red-bellied piranha</name>
    <dbReference type="NCBI Taxonomy" id="42514"/>
    <lineage>
        <taxon>Eukaryota</taxon>
        <taxon>Metazoa</taxon>
        <taxon>Chordata</taxon>
        <taxon>Craniata</taxon>
        <taxon>Vertebrata</taxon>
        <taxon>Euteleostomi</taxon>
        <taxon>Actinopterygii</taxon>
        <taxon>Neopterygii</taxon>
        <taxon>Teleostei</taxon>
        <taxon>Ostariophysi</taxon>
        <taxon>Characiformes</taxon>
        <taxon>Characoidei</taxon>
        <taxon>Pygocentrus</taxon>
    </lineage>
</organism>
<comment type="subunit">
    <text evidence="15">Component of a phosphatidylinositol 4-kinase (PI4K) complex, composed of PI4KA, EFR3 (EFR3A or EFR3B), TTC7 (TTC7A or TTC7B) and HYCC (HYCC1 or HYCC2). Interacts with TMEM150A; regulating recruitment to the plasma membrane. Interacts with TTC7A.</text>
</comment>
<dbReference type="PROSITE" id="PS51545">
    <property type="entry name" value="PIK_HELICAL"/>
    <property type="match status" value="1"/>
</dbReference>
<accession>A0AAR2JP30</accession>
<evidence type="ECO:0000256" key="7">
    <source>
        <dbReference type="ARBA" id="ARBA00022553"/>
    </source>
</evidence>
<dbReference type="PANTHER" id="PTHR10048:SF15">
    <property type="entry name" value="PHOSPHATIDYLINOSITOL 4-KINASE ALPHA"/>
    <property type="match status" value="1"/>
</dbReference>
<evidence type="ECO:0000256" key="10">
    <source>
        <dbReference type="ARBA" id="ARBA00022777"/>
    </source>
</evidence>
<dbReference type="PROSITE" id="PS50290">
    <property type="entry name" value="PI3_4_KINASE_3"/>
    <property type="match status" value="1"/>
</dbReference>
<dbReference type="Proteomes" id="UP001501920">
    <property type="component" value="Chromosome 18"/>
</dbReference>
<dbReference type="PROSITE" id="PS00916">
    <property type="entry name" value="PI3_4_KINASE_2"/>
    <property type="match status" value="1"/>
</dbReference>
<reference evidence="20 21" key="1">
    <citation type="submission" date="2020-10" db="EMBL/GenBank/DDBJ databases">
        <title>Pygocentrus nattereri (red-bellied piranha) genome, fPygNat1, primary haplotype.</title>
        <authorList>
            <person name="Myers G."/>
            <person name="Meyer A."/>
            <person name="Karagic N."/>
            <person name="Pippel M."/>
            <person name="Winkler S."/>
            <person name="Tracey A."/>
            <person name="Wood J."/>
            <person name="Formenti G."/>
            <person name="Howe K."/>
            <person name="Fedrigo O."/>
            <person name="Jarvis E.D."/>
        </authorList>
    </citation>
    <scope>NUCLEOTIDE SEQUENCE [LARGE SCALE GENOMIC DNA]</scope>
</reference>
<keyword evidence="8" id="KW-0808">Transferase</keyword>
<keyword evidence="7" id="KW-0597">Phosphoprotein</keyword>
<evidence type="ECO:0000256" key="5">
    <source>
        <dbReference type="ARBA" id="ARBA00022475"/>
    </source>
</evidence>
<dbReference type="Ensembl" id="ENSPNAT00000073087.1">
    <property type="protein sequence ID" value="ENSPNAP00000053783.1"/>
    <property type="gene ID" value="ENSPNAG00000002268.2"/>
</dbReference>
<dbReference type="Pfam" id="PF19274">
    <property type="entry name" value="PI4K_N"/>
    <property type="match status" value="2"/>
</dbReference>
<evidence type="ECO:0000256" key="6">
    <source>
        <dbReference type="ARBA" id="ARBA00022490"/>
    </source>
</evidence>
<dbReference type="InterPro" id="IPR036940">
    <property type="entry name" value="PI3/4_kinase_cat_sf"/>
</dbReference>
<comment type="similarity">
    <text evidence="3">Belongs to the PI3/PI4-kinase family. Type III PI4K subfamily.</text>
</comment>
<dbReference type="PROSITE" id="PS00915">
    <property type="entry name" value="PI3_4_KINASE_1"/>
    <property type="match status" value="1"/>
</dbReference>
<evidence type="ECO:0000259" key="18">
    <source>
        <dbReference type="PROSITE" id="PS50290"/>
    </source>
</evidence>
<dbReference type="InterPro" id="IPR015433">
    <property type="entry name" value="PI3/4_kinase"/>
</dbReference>
<comment type="function">
    <text evidence="14">Acts on phosphatidylinositol (PtdIns) in the first committed step in the production of the second messenger inositol-1,4,5,-trisphosphate.</text>
</comment>
<evidence type="ECO:0000313" key="21">
    <source>
        <dbReference type="Proteomes" id="UP001501920"/>
    </source>
</evidence>
<comment type="subcellular location">
    <subcellularLocation>
        <location evidence="1">Cell membrane</location>
    </subcellularLocation>
    <subcellularLocation>
        <location evidence="2">Cytoplasm</location>
    </subcellularLocation>
</comment>
<dbReference type="InterPro" id="IPR042236">
    <property type="entry name" value="PI3K_accessory_sf"/>
</dbReference>
<dbReference type="GO" id="GO:0004430">
    <property type="term" value="F:1-phosphatidylinositol 4-kinase activity"/>
    <property type="evidence" value="ECO:0007669"/>
    <property type="project" value="UniProtKB-EC"/>
</dbReference>
<evidence type="ECO:0000256" key="12">
    <source>
        <dbReference type="ARBA" id="ARBA00023098"/>
    </source>
</evidence>
<reference evidence="20" key="2">
    <citation type="submission" date="2025-08" db="UniProtKB">
        <authorList>
            <consortium name="Ensembl"/>
        </authorList>
    </citation>
    <scope>IDENTIFICATION</scope>
</reference>
<evidence type="ECO:0000256" key="14">
    <source>
        <dbReference type="ARBA" id="ARBA00056014"/>
    </source>
</evidence>
<dbReference type="InterPro" id="IPR000403">
    <property type="entry name" value="PI3/4_kinase_cat_dom"/>
</dbReference>
<evidence type="ECO:0000256" key="9">
    <source>
        <dbReference type="ARBA" id="ARBA00022741"/>
    </source>
</evidence>
<proteinExistence type="inferred from homology"/>
<name>A0AAR2JP30_PYGNA</name>
<dbReference type="InterPro" id="IPR001263">
    <property type="entry name" value="PI3K_accessory_dom"/>
</dbReference>
<dbReference type="GO" id="GO:0046854">
    <property type="term" value="P:phosphatidylinositol phosphate biosynthetic process"/>
    <property type="evidence" value="ECO:0007669"/>
    <property type="project" value="InterPro"/>
</dbReference>
<dbReference type="SMART" id="SM00145">
    <property type="entry name" value="PI3Ka"/>
    <property type="match status" value="1"/>
</dbReference>
<keyword evidence="21" id="KW-1185">Reference proteome</keyword>
<evidence type="ECO:0000256" key="2">
    <source>
        <dbReference type="ARBA" id="ARBA00004496"/>
    </source>
</evidence>
<evidence type="ECO:0000256" key="16">
    <source>
        <dbReference type="ARBA" id="ARBA00067500"/>
    </source>
</evidence>
<evidence type="ECO:0000256" key="3">
    <source>
        <dbReference type="ARBA" id="ARBA00006209"/>
    </source>
</evidence>
<evidence type="ECO:0000256" key="13">
    <source>
        <dbReference type="ARBA" id="ARBA00023136"/>
    </source>
</evidence>
<dbReference type="GO" id="GO:0005524">
    <property type="term" value="F:ATP binding"/>
    <property type="evidence" value="ECO:0007669"/>
    <property type="project" value="UniProtKB-KW"/>
</dbReference>
<dbReference type="PANTHER" id="PTHR10048">
    <property type="entry name" value="PHOSPHATIDYLINOSITOL KINASE"/>
    <property type="match status" value="1"/>
</dbReference>
<keyword evidence="13" id="KW-0472">Membrane</keyword>
<dbReference type="InterPro" id="IPR016024">
    <property type="entry name" value="ARM-type_fold"/>
</dbReference>
<protein>
    <recommendedName>
        <fullName evidence="16">Phosphatidylinositol 4-kinase alpha</fullName>
        <ecNumber evidence="4">2.7.1.67</ecNumber>
    </recommendedName>
</protein>
<feature type="region of interest" description="Disordered" evidence="17">
    <location>
        <begin position="197"/>
        <end position="219"/>
    </location>
</feature>
<dbReference type="Gene3D" id="1.25.40.70">
    <property type="entry name" value="Phosphatidylinositol 3-kinase, accessory domain (PIK)"/>
    <property type="match status" value="1"/>
</dbReference>
<evidence type="ECO:0000259" key="19">
    <source>
        <dbReference type="PROSITE" id="PS51545"/>
    </source>
</evidence>
<evidence type="ECO:0000256" key="11">
    <source>
        <dbReference type="ARBA" id="ARBA00022840"/>
    </source>
</evidence>
<evidence type="ECO:0000256" key="4">
    <source>
        <dbReference type="ARBA" id="ARBA00012169"/>
    </source>
</evidence>
<evidence type="ECO:0000256" key="1">
    <source>
        <dbReference type="ARBA" id="ARBA00004236"/>
    </source>
</evidence>
<dbReference type="Pfam" id="PF00613">
    <property type="entry name" value="PI3Ka"/>
    <property type="match status" value="1"/>
</dbReference>
<keyword evidence="9" id="KW-0547">Nucleotide-binding</keyword>
<feature type="compositionally biased region" description="Low complexity" evidence="17">
    <location>
        <begin position="197"/>
        <end position="207"/>
    </location>
</feature>
<dbReference type="InterPro" id="IPR018936">
    <property type="entry name" value="PI3/4_kinase_CS"/>
</dbReference>
<keyword evidence="10" id="KW-0418">Kinase</keyword>
<evidence type="ECO:0000256" key="17">
    <source>
        <dbReference type="SAM" id="MobiDB-lite"/>
    </source>
</evidence>
<dbReference type="InterPro" id="IPR045495">
    <property type="entry name" value="PI4K_N"/>
</dbReference>
<dbReference type="SMART" id="SM00146">
    <property type="entry name" value="PI3Kc"/>
    <property type="match status" value="1"/>
</dbReference>
<dbReference type="GO" id="GO:0005737">
    <property type="term" value="C:cytoplasm"/>
    <property type="evidence" value="ECO:0007669"/>
    <property type="project" value="UniProtKB-SubCell"/>
</dbReference>
<evidence type="ECO:0000256" key="8">
    <source>
        <dbReference type="ARBA" id="ARBA00022679"/>
    </source>
</evidence>
<dbReference type="Pfam" id="PF00454">
    <property type="entry name" value="PI3_PI4_kinase"/>
    <property type="match status" value="1"/>
</dbReference>
<dbReference type="SUPFAM" id="SSF48371">
    <property type="entry name" value="ARM repeat"/>
    <property type="match status" value="1"/>
</dbReference>
<keyword evidence="5" id="KW-1003">Cell membrane</keyword>
<dbReference type="Gene3D" id="3.30.1010.10">
    <property type="entry name" value="Phosphatidylinositol 3-kinase Catalytic Subunit, Chain A, domain 4"/>
    <property type="match status" value="1"/>
</dbReference>
<feature type="domain" description="PI3K/PI4K catalytic" evidence="18">
    <location>
        <begin position="1715"/>
        <end position="1993"/>
    </location>
</feature>
<keyword evidence="11" id="KW-0067">ATP-binding</keyword>
<dbReference type="SUPFAM" id="SSF56112">
    <property type="entry name" value="Protein kinase-like (PK-like)"/>
    <property type="match status" value="1"/>
</dbReference>
<sequence>MSAKGGSRGFYFNTVLSLARSLAAHRPAPIDKVQKLQCMCPVDCRGVFQLDERRRDAVIALGIFLVESDLQHKDTIIPYLLGLLKGLPRVQWIEESSERKGRETLPVAENFCFCLVTVLSDVAQRDESLRIQVSSGRYSNTEEPLLSKLFPRSIPQPVASTDEMEAARRRSFNDFRSILPSSLLTVCQSDTLRRKTSSVSSISQQASPERAGLPPSSPADPSAHYFEAGSYLPDGSTVDPDYYFSNISSSFSISPLFTGSSTKEFDVPLDMLRQLLQLVEQFVAESFLKTLDQTMVEVLESNPSLNFFYKTFSDPLYVAIFKMLRDTLYYMKDLQTSFVKEVHDFVLEQFSSSQSELQRILHDVEYLHSELSPLKLRCQANAACVDLMVWAVTEEQGAENLCTKLSEKLQSKTSSKVIIAHMPLLICCLQGLGRLCERFPVVAHSVTMSLRDFLVVPSPVLVKLYKYHSQYTTGTGEIKIHVTNEHSQSTFSAHSSKKSQPSMYEQLRDISIDNICRDAHLIPDHTIRALGHIAVALRDTPRVMEPILQILQQKFCQPPSQLDVLIIDQLGCMVITGNQYIYQEVWNLFQQISVKASSMVYSTKDYKDHGYRHCSLAVINALANIAANLQAEHMVDELLVNLLELFVQLGLEGKRASERASEKGPALKASSSAGNLGVLIPVIAVLTRRLPPIKEAKPRLQKLFRDFWLYSVVMGFAVEGSGLWPEEWYEGVCEIATKSPLLTFPSGEPLRSELQYNSALKNDTVTPAELNDLRSTIINLLDPPPEVAALINKLDFAMSTYLLSVYRLEYMRMLRSLDSDRFQVMFRYFEDRAIQKDKSGMMQCVIAVGDKVFDVFLQMMADKSKTKAHEEELERHAQFLLVNFNHIHKRIRRVADKYLSGLAETFPHLLWSGRVLKTMLDILQTLSLSLSADIHKDQPYYDIPDTPYRITVPDTYEARESIVKDFAARCGEILKEAMKWAPSVTKSHLQEYLNKHQNWVSGLSQHTGLAMATESILHFAGYNRQSTTLGTTQLTERPACVKKDYSNFMASLNLRNRYAGEVAGMIHFSEATRSTSDLNKLMIRQLNEALEGGQPEVFTEAMFKMAALLIISKDCDPQLLHHLCWSPLKMFTENGMETAIACWEWLLAARAGVEVPFMREMAGAWQMTVELKMGLFSDTQVEADPLAASEESQPVPCPPDVTPHYIWIEFLVQRFEIAKYCSADQVEIFGSLLQRSLSLNVGGPKSSLNRHVAAIGPRFRLLTLGLALLHSDVVTNATIRNVLREKIYSTAFDYFSVASKFPTQGDKRLREDISVMIKFYASILSDKKYLAASQLVPPGENTMDMSVGTRQQSAQGWINTYPLSSGMSTTSKKSGMSKKSNRGTQLHKYYMKRRTLLLALLASEIERLTTWYNPLSAQELTIFTEQSVETSIANWRSKYISLSEKQWKDHVNLAWSISSYLALQLPARFKNSEAIVSEVTRLVRLDPGAVSDVPEAVKFLVTWHTIDADSPELSHILCWAPADPPTGLSYFSSMYPPHPLTAQYGVKVLRSFPPDAILFYIPQIVQALRYDKMGYVREYILWAAQKSQLLAHQFIWNMKTNIYLDEEGHQKDPDIGELLEQMMEEIISSLSGPAKDFYQREFDFFNKITNVSAIIKPVPKGDERKRACLKALSDIKVQPGCYLPSNPEAIVLDIDYKSGTPMQSAAKAPYLAKFKVKRCGVSELEKEGLRCLTDSVDDGDENSEVAQKVCWQAAIFKVGDDCRQDMLALQIIGLFKNIFQLVGLDLFVFPYRVVATAPGCGVIECIPDCKSRDQLGRQTDFGMYDYFRNQYGDESTLAFQKARYNFIRSMAAYSLLLFLLQIKDRHNGNIMLDSKGHLIHIDFGFMFESSPGGNLGWEPDIKLTDEMVMIMGGKMEATPFKWFMEMCVRGYLAVRPYMDAVVSLVTLMLDTGLPCFRGQTIKLLKQRFNPNMSEKEAAAFMIKVIERCFLSSSYQYTENFYYLSTVVSF</sequence>
<dbReference type="CDD" id="cd05167">
    <property type="entry name" value="PI4Kc_III_alpha"/>
    <property type="match status" value="1"/>
</dbReference>
<feature type="domain" description="PIK helical" evidence="19">
    <location>
        <begin position="1414"/>
        <end position="1625"/>
    </location>
</feature>
<evidence type="ECO:0000313" key="20">
    <source>
        <dbReference type="Ensembl" id="ENSPNAP00000053783.1"/>
    </source>
</evidence>
<dbReference type="GeneTree" id="ENSGT00550000074798"/>